<accession>A0ACD5XZ46</accession>
<name>A0ACD5XZ46_AVESA</name>
<reference evidence="1" key="2">
    <citation type="submission" date="2025-09" db="UniProtKB">
        <authorList>
            <consortium name="EnsemblPlants"/>
        </authorList>
    </citation>
    <scope>IDENTIFICATION</scope>
</reference>
<reference evidence="1" key="1">
    <citation type="submission" date="2021-05" db="EMBL/GenBank/DDBJ databases">
        <authorList>
            <person name="Scholz U."/>
            <person name="Mascher M."/>
            <person name="Fiebig A."/>
        </authorList>
    </citation>
    <scope>NUCLEOTIDE SEQUENCE [LARGE SCALE GENOMIC DNA]</scope>
</reference>
<organism evidence="1 2">
    <name type="scientific">Avena sativa</name>
    <name type="common">Oat</name>
    <dbReference type="NCBI Taxonomy" id="4498"/>
    <lineage>
        <taxon>Eukaryota</taxon>
        <taxon>Viridiplantae</taxon>
        <taxon>Streptophyta</taxon>
        <taxon>Embryophyta</taxon>
        <taxon>Tracheophyta</taxon>
        <taxon>Spermatophyta</taxon>
        <taxon>Magnoliopsida</taxon>
        <taxon>Liliopsida</taxon>
        <taxon>Poales</taxon>
        <taxon>Poaceae</taxon>
        <taxon>BOP clade</taxon>
        <taxon>Pooideae</taxon>
        <taxon>Poodae</taxon>
        <taxon>Poeae</taxon>
        <taxon>Poeae Chloroplast Group 1 (Aveneae type)</taxon>
        <taxon>Aveninae</taxon>
        <taxon>Avena</taxon>
    </lineage>
</organism>
<keyword evidence="2" id="KW-1185">Reference proteome</keyword>
<protein>
    <submittedName>
        <fullName evidence="1">Uncharacterized protein</fullName>
    </submittedName>
</protein>
<sequence length="991" mass="108785">MSPQLLLRRVAGAHRQVHGHRRRLSSASGAGNYGGEMRRVPLHDDESKAVKVSVWWDFENCQIPQNVNVCRVAQRVSAALRAAGVRGPLSITAFGDVIQLSRATQEALAATGVSISHVPSSGKNSSDRSFLADLVYWVAQNPPPAHFFLISGDRDFANILYRLRMSNYNILLACPGSKTTSVLCNAATIMWPWEPLVKGEKFSPKRFNHPPDGLSGSWYDHYKGALDDPFVEAESEENIATPVPSDLRLCRKPKTAVNSNGIPQYVVNGIQEALDPYPDGVMLSFLLEKLKKNNVSIDSDFFGHKKFSCLLYTMPDIVEVFGGAHALMVKKRLLKPAEQNLKPPSSAEVDVKDNNLDRAAQNHKQPPSFVSTSFSEQNCETLSSQSIAGDRSFKQTVNENPAASAVSSSPQDVLPEDQKKSPAAERTESPANHMEFDASRTPSSSGVENTVNSDGLLQRIWVLWNGPESAKLEVSPCHEGTSAEVVDLRTPHQDNSTDQCSRLLNGVCETSSLRSSDGTNSSAVLSDNVSTLFDHDHSEKHAEETETLKSAPSILQNSKPCSGPASVPLCKAGDDTSKMKKGLFSWLTGWWRTEKSDADNSITNKSVTDEANTDMTDESESLKASTCGSEQQVVNKIFTKFYFWDVLGKHLSKPLASELVSKAKTREELVHGLQKLDCWPLNGLVEKDLNQLVQLLVSEKKWIEETPSSNFPFRLTLPRERTCVPSNSSKFDLSSLFSKGKPLEHGKHAGDKGRRNRSLTREEVLSDCHKLLKDLLVEYKHGFNISIFKRQFSQKHGYELDHKKLGYADIESLLQIMPGVTVKFPRVVPSENGNGQGGSKGGGNQCNGDDFIWEELGPVSGTAKAAEGVGKETCYQAPNGSEDEFSDDNDNQADQRVRTKQSSLLSIIGSWNSSSKDDGSSRKPQEMDGLGLVDCSRNSPGYLDTLKAARLPQKQYSFVSSDSEGEDGNKDKLVESVLGGLQKARAVKLPN</sequence>
<evidence type="ECO:0000313" key="1">
    <source>
        <dbReference type="EnsemblPlants" id="AVESA.00010b.r2.5CG0906380.1.CDS"/>
    </source>
</evidence>
<evidence type="ECO:0000313" key="2">
    <source>
        <dbReference type="Proteomes" id="UP001732700"/>
    </source>
</evidence>
<dbReference type="Proteomes" id="UP001732700">
    <property type="component" value="Chromosome 5C"/>
</dbReference>
<proteinExistence type="predicted"/>
<dbReference type="EnsemblPlants" id="AVESA.00010b.r2.5CG0906380.1">
    <property type="protein sequence ID" value="AVESA.00010b.r2.5CG0906380.1.CDS"/>
    <property type="gene ID" value="AVESA.00010b.r2.5CG0906380"/>
</dbReference>